<keyword evidence="2" id="KW-1185">Reference proteome</keyword>
<evidence type="ECO:0000313" key="2">
    <source>
        <dbReference type="Proteomes" id="UP000298714"/>
    </source>
</evidence>
<protein>
    <submittedName>
        <fullName evidence="1">Uncharacterized protein</fullName>
    </submittedName>
</protein>
<dbReference type="Proteomes" id="UP000298714">
    <property type="component" value="Chromosome"/>
</dbReference>
<reference evidence="2" key="1">
    <citation type="submission" date="2019-04" db="EMBL/GenBank/DDBJ databases">
        <title>Complete genome sequence of Sphingomonas sp. W1-2-3.</title>
        <authorList>
            <person name="Im W.T."/>
        </authorList>
    </citation>
    <scope>NUCLEOTIDE SEQUENCE [LARGE SCALE GENOMIC DNA]</scope>
    <source>
        <strain evidence="2">W1-2-3</strain>
    </source>
</reference>
<gene>
    <name evidence="1" type="ORF">E6W36_01700</name>
</gene>
<accession>A0A4D7C5E3</accession>
<dbReference type="EMBL" id="CP039704">
    <property type="protein sequence ID" value="QCI78795.1"/>
    <property type="molecule type" value="Genomic_DNA"/>
</dbReference>
<dbReference type="AlphaFoldDB" id="A0A4D7C5E3"/>
<sequence length="77" mass="8529">MFSFPHDPIDEDALALHFEVALAAAAPELLDGLGDADRYRRRAAYADTARHLAERMRCFDVQSVDAKLGQAQPSLSR</sequence>
<evidence type="ECO:0000313" key="1">
    <source>
        <dbReference type="EMBL" id="QCI78795.1"/>
    </source>
</evidence>
<dbReference type="KEGG" id="hgn:E6W36_01700"/>
<name>A0A4D7C5E3_9SPHN</name>
<dbReference type="RefSeq" id="WP_222873561.1">
    <property type="nucleotide sequence ID" value="NZ_CP039704.1"/>
</dbReference>
<proteinExistence type="predicted"/>
<organism evidence="1 2">
    <name type="scientific">Hankyongella ginsenosidimutans</name>
    <dbReference type="NCBI Taxonomy" id="1763828"/>
    <lineage>
        <taxon>Bacteria</taxon>
        <taxon>Pseudomonadati</taxon>
        <taxon>Pseudomonadota</taxon>
        <taxon>Alphaproteobacteria</taxon>
        <taxon>Sphingomonadales</taxon>
        <taxon>Sphingomonadaceae</taxon>
        <taxon>Hankyongella</taxon>
    </lineage>
</organism>